<name>A0A1H0S848_9ACTN</name>
<keyword evidence="3" id="KW-1185">Reference proteome</keyword>
<organism evidence="2 3">
    <name type="scientific">Actinopolyspora xinjiangensis</name>
    <dbReference type="NCBI Taxonomy" id="405564"/>
    <lineage>
        <taxon>Bacteria</taxon>
        <taxon>Bacillati</taxon>
        <taxon>Actinomycetota</taxon>
        <taxon>Actinomycetes</taxon>
        <taxon>Actinopolysporales</taxon>
        <taxon>Actinopolysporaceae</taxon>
        <taxon>Actinopolyspora</taxon>
    </lineage>
</organism>
<proteinExistence type="predicted"/>
<protein>
    <submittedName>
        <fullName evidence="2">Conserved hypothetical integral membrane protein TIGR02206</fullName>
    </submittedName>
</protein>
<evidence type="ECO:0000256" key="1">
    <source>
        <dbReference type="SAM" id="Phobius"/>
    </source>
</evidence>
<keyword evidence="1" id="KW-1133">Transmembrane helix</keyword>
<keyword evidence="1" id="KW-0812">Transmembrane</keyword>
<feature type="transmembrane region" description="Helical" evidence="1">
    <location>
        <begin position="18"/>
        <end position="37"/>
    </location>
</feature>
<evidence type="ECO:0000313" key="3">
    <source>
        <dbReference type="Proteomes" id="UP000199497"/>
    </source>
</evidence>
<sequence>MLLVRAGRRQRGTRSEVLFTRTFALPLGLFALAMRIYRVLPPQWDIGVSPPHLSDLAWIVAICALWTRRWWAHSLTHYWGLTLDPRAMLTPALDAPGFPHADFVDFWGQRTLVVWAAIYLA</sequence>
<dbReference type="STRING" id="405564.SAMN04487905_103425"/>
<dbReference type="Pfam" id="PF14808">
    <property type="entry name" value="TMEM164"/>
    <property type="match status" value="1"/>
</dbReference>
<dbReference type="Proteomes" id="UP000199497">
    <property type="component" value="Unassembled WGS sequence"/>
</dbReference>
<keyword evidence="1" id="KW-0472">Membrane</keyword>
<gene>
    <name evidence="2" type="ORF">SAMN04487905_103425</name>
</gene>
<dbReference type="AlphaFoldDB" id="A0A1H0S848"/>
<reference evidence="3" key="1">
    <citation type="submission" date="2016-10" db="EMBL/GenBank/DDBJ databases">
        <authorList>
            <person name="Varghese N."/>
            <person name="Submissions S."/>
        </authorList>
    </citation>
    <scope>NUCLEOTIDE SEQUENCE [LARGE SCALE GENOMIC DNA]</scope>
    <source>
        <strain evidence="3">DSM 46732</strain>
    </source>
</reference>
<dbReference type="EMBL" id="FNJR01000003">
    <property type="protein sequence ID" value="SDP37837.1"/>
    <property type="molecule type" value="Genomic_DNA"/>
</dbReference>
<accession>A0A1H0S848</accession>
<evidence type="ECO:0000313" key="2">
    <source>
        <dbReference type="EMBL" id="SDP37837.1"/>
    </source>
</evidence>